<evidence type="ECO:0000313" key="4">
    <source>
        <dbReference type="EMBL" id="KAJ7222271.1"/>
    </source>
</evidence>
<dbReference type="GO" id="GO:0042626">
    <property type="term" value="F:ATPase-coupled transmembrane transporter activity"/>
    <property type="evidence" value="ECO:0007669"/>
    <property type="project" value="TreeGrafter"/>
</dbReference>
<dbReference type="EMBL" id="JARJCW010000007">
    <property type="protein sequence ID" value="KAJ7222271.1"/>
    <property type="molecule type" value="Genomic_DNA"/>
</dbReference>
<keyword evidence="4" id="KW-0378">Hydrolase</keyword>
<evidence type="ECO:0000256" key="1">
    <source>
        <dbReference type="ARBA" id="ARBA00022741"/>
    </source>
</evidence>
<evidence type="ECO:0000313" key="5">
    <source>
        <dbReference type="Proteomes" id="UP001219525"/>
    </source>
</evidence>
<dbReference type="Gene3D" id="3.40.50.300">
    <property type="entry name" value="P-loop containing nucleotide triphosphate hydrolases"/>
    <property type="match status" value="1"/>
</dbReference>
<dbReference type="PANTHER" id="PTHR24223:SF415">
    <property type="entry name" value="FI20190P1"/>
    <property type="match status" value="1"/>
</dbReference>
<dbReference type="GO" id="GO:0016020">
    <property type="term" value="C:membrane"/>
    <property type="evidence" value="ECO:0007669"/>
    <property type="project" value="TreeGrafter"/>
</dbReference>
<proteinExistence type="predicted"/>
<dbReference type="AlphaFoldDB" id="A0AAD6YHQ9"/>
<dbReference type="GO" id="GO:0005524">
    <property type="term" value="F:ATP binding"/>
    <property type="evidence" value="ECO:0007669"/>
    <property type="project" value="UniProtKB-KW"/>
</dbReference>
<dbReference type="GO" id="GO:0016887">
    <property type="term" value="F:ATP hydrolysis activity"/>
    <property type="evidence" value="ECO:0007669"/>
    <property type="project" value="InterPro"/>
</dbReference>
<sequence length="155" mass="17132">MSVSSALTEVDAKTTVSLDTQVSAGGANFSQGQRQLIAMARALLRRSAIVVLDEATSSVDLKTDAKIQTTIREEFTDSLLLTTYAYMTQYAHRLKTVIDYDRLLVLDKGKLVEFDTPYRLIQKEDGVFHAMCLKSGYFGELEASARAKAEQDGLI</sequence>
<protein>
    <submittedName>
        <fullName evidence="4">P-loop containing nucleoside triphosphate hydrolase protein</fullName>
    </submittedName>
</protein>
<organism evidence="4 5">
    <name type="scientific">Mycena pura</name>
    <dbReference type="NCBI Taxonomy" id="153505"/>
    <lineage>
        <taxon>Eukaryota</taxon>
        <taxon>Fungi</taxon>
        <taxon>Dikarya</taxon>
        <taxon>Basidiomycota</taxon>
        <taxon>Agaricomycotina</taxon>
        <taxon>Agaricomycetes</taxon>
        <taxon>Agaricomycetidae</taxon>
        <taxon>Agaricales</taxon>
        <taxon>Marasmiineae</taxon>
        <taxon>Mycenaceae</taxon>
        <taxon>Mycena</taxon>
    </lineage>
</organism>
<dbReference type="InterPro" id="IPR050173">
    <property type="entry name" value="ABC_transporter_C-like"/>
</dbReference>
<comment type="caution">
    <text evidence="4">The sequence shown here is derived from an EMBL/GenBank/DDBJ whole genome shotgun (WGS) entry which is preliminary data.</text>
</comment>
<keyword evidence="2" id="KW-0067">ATP-binding</keyword>
<accession>A0AAD6YHQ9</accession>
<keyword evidence="5" id="KW-1185">Reference proteome</keyword>
<keyword evidence="1" id="KW-0547">Nucleotide-binding</keyword>
<dbReference type="SUPFAM" id="SSF52540">
    <property type="entry name" value="P-loop containing nucleoside triphosphate hydrolases"/>
    <property type="match status" value="1"/>
</dbReference>
<evidence type="ECO:0000259" key="3">
    <source>
        <dbReference type="Pfam" id="PF00005"/>
    </source>
</evidence>
<name>A0AAD6YHQ9_9AGAR</name>
<feature type="domain" description="ABC transporter" evidence="3">
    <location>
        <begin position="11"/>
        <end position="57"/>
    </location>
</feature>
<dbReference type="InterPro" id="IPR003439">
    <property type="entry name" value="ABC_transporter-like_ATP-bd"/>
</dbReference>
<dbReference type="PANTHER" id="PTHR24223">
    <property type="entry name" value="ATP-BINDING CASSETTE SUB-FAMILY C"/>
    <property type="match status" value="1"/>
</dbReference>
<evidence type="ECO:0000256" key="2">
    <source>
        <dbReference type="ARBA" id="ARBA00022840"/>
    </source>
</evidence>
<dbReference type="Proteomes" id="UP001219525">
    <property type="component" value="Unassembled WGS sequence"/>
</dbReference>
<gene>
    <name evidence="4" type="ORF">GGX14DRAFT_663093</name>
</gene>
<dbReference type="InterPro" id="IPR027417">
    <property type="entry name" value="P-loop_NTPase"/>
</dbReference>
<reference evidence="4" key="1">
    <citation type="submission" date="2023-03" db="EMBL/GenBank/DDBJ databases">
        <title>Massive genome expansion in bonnet fungi (Mycena s.s.) driven by repeated elements and novel gene families across ecological guilds.</title>
        <authorList>
            <consortium name="Lawrence Berkeley National Laboratory"/>
            <person name="Harder C.B."/>
            <person name="Miyauchi S."/>
            <person name="Viragh M."/>
            <person name="Kuo A."/>
            <person name="Thoen E."/>
            <person name="Andreopoulos B."/>
            <person name="Lu D."/>
            <person name="Skrede I."/>
            <person name="Drula E."/>
            <person name="Henrissat B."/>
            <person name="Morin E."/>
            <person name="Kohler A."/>
            <person name="Barry K."/>
            <person name="LaButti K."/>
            <person name="Morin E."/>
            <person name="Salamov A."/>
            <person name="Lipzen A."/>
            <person name="Mereny Z."/>
            <person name="Hegedus B."/>
            <person name="Baldrian P."/>
            <person name="Stursova M."/>
            <person name="Weitz H."/>
            <person name="Taylor A."/>
            <person name="Grigoriev I.V."/>
            <person name="Nagy L.G."/>
            <person name="Martin F."/>
            <person name="Kauserud H."/>
        </authorList>
    </citation>
    <scope>NUCLEOTIDE SEQUENCE</scope>
    <source>
        <strain evidence="4">9144</strain>
    </source>
</reference>
<dbReference type="Pfam" id="PF00005">
    <property type="entry name" value="ABC_tran"/>
    <property type="match status" value="1"/>
</dbReference>